<dbReference type="AlphaFoldDB" id="A0A972W0Z3"/>
<evidence type="ECO:0000313" key="7">
    <source>
        <dbReference type="EMBL" id="NQV65965.1"/>
    </source>
</evidence>
<sequence length="432" mass="45947">MLIQMSGVISKIVCKTSIVIVACLVSLSAAAKIVPDAGSVQREVNLPPVVLSPKLQSTLALEAKVLPGDPGALIYVSEFIVTGVNLISSAAVTEALAPWLGRELYFSELQVALESIDLLYANKGWLARAQLPVQDIIDGRVFVEVIEARLGRLEIEANDQFPISSKRVFNTLLAYIEASKSLNLDRLSQGLNLLNDLPGVELQASLASGEESGDVDVLLSSVAESRLNGSVSVDNWGHSSTGTERLSLNVSANNPRHIGDQGSVNLMTSEAVRYGRLGYSVPVGYAGMRLFLGASQLDYRLIGSFAILASRGEADTLTVQLSKPIMSSKVAMVNLALAYSSSRYLNEANAIVISEKSLQVSTLLLNGYWLGVGLNAGLTQWALALSAGTLDLSANQENQLADAASLQSAGNFEKMNLSVSHIKPLSQASTMI</sequence>
<dbReference type="Gene3D" id="3.10.20.310">
    <property type="entry name" value="membrane protein fhac"/>
    <property type="match status" value="1"/>
</dbReference>
<evidence type="ECO:0000259" key="5">
    <source>
        <dbReference type="Pfam" id="PF03865"/>
    </source>
</evidence>
<dbReference type="InterPro" id="IPR051544">
    <property type="entry name" value="TPS_OM_transporter"/>
</dbReference>
<evidence type="ECO:0000259" key="6">
    <source>
        <dbReference type="Pfam" id="PF08479"/>
    </source>
</evidence>
<dbReference type="InterPro" id="IPR005565">
    <property type="entry name" value="Hemolysn_activator_HlyB_C"/>
</dbReference>
<keyword evidence="2" id="KW-0812">Transmembrane</keyword>
<keyword evidence="1" id="KW-1134">Transmembrane beta strand</keyword>
<evidence type="ECO:0000256" key="4">
    <source>
        <dbReference type="SAM" id="SignalP"/>
    </source>
</evidence>
<dbReference type="Gene3D" id="2.40.160.50">
    <property type="entry name" value="membrane protein fhac: a member of the omp85/tpsb transporter family"/>
    <property type="match status" value="1"/>
</dbReference>
<protein>
    <submittedName>
        <fullName evidence="7">ShlB/FhaC/HecB family hemolysin secretion/activation protein</fullName>
    </submittedName>
</protein>
<feature type="signal peptide" evidence="4">
    <location>
        <begin position="1"/>
        <end position="31"/>
    </location>
</feature>
<evidence type="ECO:0000256" key="2">
    <source>
        <dbReference type="ARBA" id="ARBA00022692"/>
    </source>
</evidence>
<dbReference type="InterPro" id="IPR013686">
    <property type="entry name" value="Polypept-transport_assoc_ShlB"/>
</dbReference>
<dbReference type="Pfam" id="PF03865">
    <property type="entry name" value="ShlB"/>
    <property type="match status" value="1"/>
</dbReference>
<feature type="domain" description="Polypeptide-transport-associated ShlB-type" evidence="6">
    <location>
        <begin position="76"/>
        <end position="147"/>
    </location>
</feature>
<comment type="caution">
    <text evidence="7">The sequence shown here is derived from an EMBL/GenBank/DDBJ whole genome shotgun (WGS) entry which is preliminary data.</text>
</comment>
<dbReference type="GO" id="GO:0098046">
    <property type="term" value="C:type V protein secretion system complex"/>
    <property type="evidence" value="ECO:0007669"/>
    <property type="project" value="TreeGrafter"/>
</dbReference>
<dbReference type="Pfam" id="PF08479">
    <property type="entry name" value="POTRA_2"/>
    <property type="match status" value="1"/>
</dbReference>
<name>A0A972W0Z3_9GAMM</name>
<dbReference type="Proteomes" id="UP000754644">
    <property type="component" value="Unassembled WGS sequence"/>
</dbReference>
<gene>
    <name evidence="7" type="ORF">HQ497_11440</name>
</gene>
<dbReference type="PANTHER" id="PTHR34597:SF1">
    <property type="entry name" value="HEME_HEMOPEXIN TRANSPORTER PROTEIN HUXB"/>
    <property type="match status" value="1"/>
</dbReference>
<organism evidence="7 8">
    <name type="scientific">SAR86 cluster bacterium</name>
    <dbReference type="NCBI Taxonomy" id="2030880"/>
    <lineage>
        <taxon>Bacteria</taxon>
        <taxon>Pseudomonadati</taxon>
        <taxon>Pseudomonadota</taxon>
        <taxon>Gammaproteobacteria</taxon>
        <taxon>SAR86 cluster</taxon>
    </lineage>
</organism>
<dbReference type="PANTHER" id="PTHR34597">
    <property type="entry name" value="SLR1661 PROTEIN"/>
    <property type="match status" value="1"/>
</dbReference>
<keyword evidence="1" id="KW-0472">Membrane</keyword>
<accession>A0A972W0Z3</accession>
<feature type="domain" description="Haemolysin activator HlyB C-terminal" evidence="5">
    <location>
        <begin position="214"/>
        <end position="428"/>
    </location>
</feature>
<dbReference type="GO" id="GO:0008320">
    <property type="term" value="F:protein transmembrane transporter activity"/>
    <property type="evidence" value="ECO:0007669"/>
    <property type="project" value="TreeGrafter"/>
</dbReference>
<proteinExistence type="predicted"/>
<evidence type="ECO:0000256" key="3">
    <source>
        <dbReference type="ARBA" id="ARBA00023237"/>
    </source>
</evidence>
<keyword evidence="4" id="KW-0732">Signal</keyword>
<evidence type="ECO:0000256" key="1">
    <source>
        <dbReference type="ARBA" id="ARBA00022452"/>
    </source>
</evidence>
<feature type="non-terminal residue" evidence="7">
    <location>
        <position position="432"/>
    </location>
</feature>
<dbReference type="EMBL" id="JABMOJ010000434">
    <property type="protein sequence ID" value="NQV65965.1"/>
    <property type="molecule type" value="Genomic_DNA"/>
</dbReference>
<keyword evidence="3" id="KW-0998">Cell outer membrane</keyword>
<evidence type="ECO:0000313" key="8">
    <source>
        <dbReference type="Proteomes" id="UP000754644"/>
    </source>
</evidence>
<dbReference type="GO" id="GO:0046819">
    <property type="term" value="P:protein secretion by the type V secretion system"/>
    <property type="evidence" value="ECO:0007669"/>
    <property type="project" value="TreeGrafter"/>
</dbReference>
<feature type="chain" id="PRO_5037386771" evidence="4">
    <location>
        <begin position="32"/>
        <end position="432"/>
    </location>
</feature>
<reference evidence="7" key="1">
    <citation type="submission" date="2020-05" db="EMBL/GenBank/DDBJ databases">
        <title>Sulfur intermediates as new biogeochemical hubs in an aquatic model microbial ecosystem.</title>
        <authorList>
            <person name="Vigneron A."/>
        </authorList>
    </citation>
    <scope>NUCLEOTIDE SEQUENCE</scope>
    <source>
        <strain evidence="7">Bin.250</strain>
    </source>
</reference>